<name>A0A5C8KZ24_9GAMM</name>
<dbReference type="Gene3D" id="2.70.70.10">
    <property type="entry name" value="Glucose Permease (Domain IIA)"/>
    <property type="match status" value="1"/>
</dbReference>
<dbReference type="InterPro" id="IPR011055">
    <property type="entry name" value="Dup_hybrid_motif"/>
</dbReference>
<reference evidence="2 3" key="1">
    <citation type="submission" date="2019-08" db="EMBL/GenBank/DDBJ databases">
        <authorList>
            <person name="Karlyshev A.V."/>
        </authorList>
    </citation>
    <scope>NUCLEOTIDE SEQUENCE [LARGE SCALE GENOMIC DNA]</scope>
    <source>
        <strain evidence="2 3">Alg18-2.2</strain>
    </source>
</reference>
<protein>
    <submittedName>
        <fullName evidence="2">Peptidoglycan DD-metalloendopeptidase family protein</fullName>
    </submittedName>
</protein>
<dbReference type="FunFam" id="2.70.70.10:FF:000003">
    <property type="entry name" value="Murein hydrolase activator EnvC"/>
    <property type="match status" value="1"/>
</dbReference>
<dbReference type="SUPFAM" id="SSF51261">
    <property type="entry name" value="Duplicated hybrid motif"/>
    <property type="match status" value="1"/>
</dbReference>
<dbReference type="Proteomes" id="UP000321248">
    <property type="component" value="Unassembled WGS sequence"/>
</dbReference>
<dbReference type="CDD" id="cd12797">
    <property type="entry name" value="M23_peptidase"/>
    <property type="match status" value="1"/>
</dbReference>
<feature type="domain" description="M23ase beta-sheet core" evidence="1">
    <location>
        <begin position="7"/>
        <end position="100"/>
    </location>
</feature>
<proteinExistence type="predicted"/>
<dbReference type="InterPro" id="IPR050570">
    <property type="entry name" value="Cell_wall_metabolism_enzyme"/>
</dbReference>
<evidence type="ECO:0000259" key="1">
    <source>
        <dbReference type="Pfam" id="PF01551"/>
    </source>
</evidence>
<accession>A0A5C8KZ24</accession>
<dbReference type="GO" id="GO:0004222">
    <property type="term" value="F:metalloendopeptidase activity"/>
    <property type="evidence" value="ECO:0007669"/>
    <property type="project" value="TreeGrafter"/>
</dbReference>
<comment type="caution">
    <text evidence="2">The sequence shown here is derived from an EMBL/GenBank/DDBJ whole genome shotgun (WGS) entry which is preliminary data.</text>
</comment>
<keyword evidence="3" id="KW-1185">Reference proteome</keyword>
<dbReference type="EMBL" id="VRTS01000002">
    <property type="protein sequence ID" value="TXK64857.1"/>
    <property type="molecule type" value="Genomic_DNA"/>
</dbReference>
<gene>
    <name evidence="2" type="ORF">FU658_03190</name>
</gene>
<dbReference type="PANTHER" id="PTHR21666">
    <property type="entry name" value="PEPTIDASE-RELATED"/>
    <property type="match status" value="1"/>
</dbReference>
<dbReference type="InterPro" id="IPR016047">
    <property type="entry name" value="M23ase_b-sheet_dom"/>
</dbReference>
<dbReference type="AlphaFoldDB" id="A0A5C8KZ24"/>
<organism evidence="2 3">
    <name type="scientific">Alkalisalibacterium limincola</name>
    <dbReference type="NCBI Taxonomy" id="2699169"/>
    <lineage>
        <taxon>Bacteria</taxon>
        <taxon>Pseudomonadati</taxon>
        <taxon>Pseudomonadota</taxon>
        <taxon>Gammaproteobacteria</taxon>
        <taxon>Lysobacterales</taxon>
        <taxon>Lysobacteraceae</taxon>
        <taxon>Alkalisalibacterium</taxon>
    </lineage>
</organism>
<dbReference type="PANTHER" id="PTHR21666:SF270">
    <property type="entry name" value="MUREIN HYDROLASE ACTIVATOR ENVC"/>
    <property type="match status" value="1"/>
</dbReference>
<dbReference type="OrthoDB" id="9784703at2"/>
<evidence type="ECO:0000313" key="3">
    <source>
        <dbReference type="Proteomes" id="UP000321248"/>
    </source>
</evidence>
<evidence type="ECO:0000313" key="2">
    <source>
        <dbReference type="EMBL" id="TXK64857.1"/>
    </source>
</evidence>
<sequence>MPDGRAAQGWLIAGTAGAEVRAISHGRVAFADWLKGYGLIVIVDHGDGWMSLYANNDALLKDAGDWVRAREPVATVGSSGAQGRPALYFELRRESRPVDPASWLQRR</sequence>
<dbReference type="Pfam" id="PF01551">
    <property type="entry name" value="Peptidase_M23"/>
    <property type="match status" value="1"/>
</dbReference>